<gene>
    <name evidence="9" type="ORF">E4U09_007204</name>
</gene>
<organism evidence="9 10">
    <name type="scientific">Claviceps aff. purpurea</name>
    <dbReference type="NCBI Taxonomy" id="1967640"/>
    <lineage>
        <taxon>Eukaryota</taxon>
        <taxon>Fungi</taxon>
        <taxon>Dikarya</taxon>
        <taxon>Ascomycota</taxon>
        <taxon>Pezizomycotina</taxon>
        <taxon>Sordariomycetes</taxon>
        <taxon>Hypocreomycetidae</taxon>
        <taxon>Hypocreales</taxon>
        <taxon>Clavicipitaceae</taxon>
        <taxon>Claviceps</taxon>
    </lineage>
</organism>
<dbReference type="AlphaFoldDB" id="A0A9P7QA26"/>
<reference evidence="9 10" key="1">
    <citation type="journal article" date="2020" name="bioRxiv">
        <title>Whole genome comparisons of ergot fungi reveals the divergence and evolution of species within the genus Claviceps are the result of varying mechanisms driving genome evolution and host range expansion.</title>
        <authorList>
            <person name="Wyka S.A."/>
            <person name="Mondo S.J."/>
            <person name="Liu M."/>
            <person name="Dettman J."/>
            <person name="Nalam V."/>
            <person name="Broders K.D."/>
        </authorList>
    </citation>
    <scope>NUCLEOTIDE SEQUENCE [LARGE SCALE GENOMIC DNA]</scope>
    <source>
        <strain evidence="9 10">Clav52</strain>
    </source>
</reference>
<dbReference type="PANTHER" id="PTHR13296:SF0">
    <property type="entry name" value="PRE-MRNA-SPLICING FACTOR SPF27"/>
    <property type="match status" value="1"/>
</dbReference>
<feature type="coiled-coil region" evidence="7">
    <location>
        <begin position="133"/>
        <end position="160"/>
    </location>
</feature>
<keyword evidence="4" id="KW-0747">Spliceosome</keyword>
<keyword evidence="10" id="KW-1185">Reference proteome</keyword>
<dbReference type="GO" id="GO:0008380">
    <property type="term" value="P:RNA splicing"/>
    <property type="evidence" value="ECO:0007669"/>
    <property type="project" value="UniProtKB-KW"/>
</dbReference>
<dbReference type="Pfam" id="PF05700">
    <property type="entry name" value="BCAS2"/>
    <property type="match status" value="1"/>
</dbReference>
<evidence type="ECO:0000256" key="4">
    <source>
        <dbReference type="ARBA" id="ARBA00022728"/>
    </source>
</evidence>
<evidence type="ECO:0000313" key="10">
    <source>
        <dbReference type="Proteomes" id="UP000707071"/>
    </source>
</evidence>
<keyword evidence="5" id="KW-0508">mRNA splicing</keyword>
<proteinExistence type="inferred from homology"/>
<dbReference type="GO" id="GO:0000974">
    <property type="term" value="C:Prp19 complex"/>
    <property type="evidence" value="ECO:0007669"/>
    <property type="project" value="TreeGrafter"/>
</dbReference>
<feature type="compositionally biased region" description="Pro residues" evidence="8">
    <location>
        <begin position="38"/>
        <end position="55"/>
    </location>
</feature>
<sequence length="211" mass="23630">MSIPPAYHESLPYIDPAPSAQYLETAKLLIQQALSSTQPPPPPPPPPPQSPPSPKFSPAITTELSRIASSTPLPPLDTTRYEVQDLSPNAQSSTEQLQSVLSKAYTSHAYLESRIENLTLLDKHGANAWLLSNYHLESELRRLEGELAHTKRQIDEVNALRARRQEDVKGELESLESTWRKGVGRVLETEIAVEALRAEVREELRRQSERV</sequence>
<dbReference type="InterPro" id="IPR008409">
    <property type="entry name" value="SPF27"/>
</dbReference>
<evidence type="ECO:0000256" key="7">
    <source>
        <dbReference type="SAM" id="Coils"/>
    </source>
</evidence>
<keyword evidence="7" id="KW-0175">Coiled coil</keyword>
<comment type="subcellular location">
    <subcellularLocation>
        <location evidence="1">Nucleus</location>
    </subcellularLocation>
</comment>
<dbReference type="GO" id="GO:0071013">
    <property type="term" value="C:catalytic step 2 spliceosome"/>
    <property type="evidence" value="ECO:0007669"/>
    <property type="project" value="TreeGrafter"/>
</dbReference>
<feature type="region of interest" description="Disordered" evidence="8">
    <location>
        <begin position="30"/>
        <end position="58"/>
    </location>
</feature>
<evidence type="ECO:0000256" key="1">
    <source>
        <dbReference type="ARBA" id="ARBA00004123"/>
    </source>
</evidence>
<dbReference type="GO" id="GO:0071011">
    <property type="term" value="C:precatalytic spliceosome"/>
    <property type="evidence" value="ECO:0007669"/>
    <property type="project" value="TreeGrafter"/>
</dbReference>
<dbReference type="Proteomes" id="UP000707071">
    <property type="component" value="Unassembled WGS sequence"/>
</dbReference>
<dbReference type="EMBL" id="SRRH01000707">
    <property type="protein sequence ID" value="KAG6285631.1"/>
    <property type="molecule type" value="Genomic_DNA"/>
</dbReference>
<dbReference type="GO" id="GO:0006397">
    <property type="term" value="P:mRNA processing"/>
    <property type="evidence" value="ECO:0007669"/>
    <property type="project" value="UniProtKB-KW"/>
</dbReference>
<evidence type="ECO:0008006" key="11">
    <source>
        <dbReference type="Google" id="ProtNLM"/>
    </source>
</evidence>
<evidence type="ECO:0000256" key="6">
    <source>
        <dbReference type="ARBA" id="ARBA00023242"/>
    </source>
</evidence>
<comment type="caution">
    <text evidence="9">The sequence shown here is derived from an EMBL/GenBank/DDBJ whole genome shotgun (WGS) entry which is preliminary data.</text>
</comment>
<evidence type="ECO:0000256" key="5">
    <source>
        <dbReference type="ARBA" id="ARBA00023187"/>
    </source>
</evidence>
<evidence type="ECO:0000256" key="2">
    <source>
        <dbReference type="ARBA" id="ARBA00010788"/>
    </source>
</evidence>
<evidence type="ECO:0000256" key="8">
    <source>
        <dbReference type="SAM" id="MobiDB-lite"/>
    </source>
</evidence>
<evidence type="ECO:0000313" key="9">
    <source>
        <dbReference type="EMBL" id="KAG6285631.1"/>
    </source>
</evidence>
<evidence type="ECO:0000256" key="3">
    <source>
        <dbReference type="ARBA" id="ARBA00022664"/>
    </source>
</evidence>
<comment type="similarity">
    <text evidence="2">Belongs to the SPF27 family.</text>
</comment>
<name>A0A9P7QA26_9HYPO</name>
<accession>A0A9P7QA26</accession>
<keyword evidence="6" id="KW-0539">Nucleus</keyword>
<keyword evidence="3" id="KW-0507">mRNA processing</keyword>
<protein>
    <recommendedName>
        <fullName evidence="11">BCAS2 family protein</fullName>
    </recommendedName>
</protein>
<dbReference type="PANTHER" id="PTHR13296">
    <property type="entry name" value="BCAS2 PROTEIN"/>
    <property type="match status" value="1"/>
</dbReference>